<dbReference type="Proteomes" id="UP000283512">
    <property type="component" value="Unassembled WGS sequence"/>
</dbReference>
<evidence type="ECO:0000313" key="2">
    <source>
        <dbReference type="EMBL" id="RHH84269.1"/>
    </source>
</evidence>
<dbReference type="EMBL" id="QRKD01000048">
    <property type="protein sequence ID" value="RHH84269.1"/>
    <property type="molecule type" value="Genomic_DNA"/>
</dbReference>
<dbReference type="RefSeq" id="WP_122295934.1">
    <property type="nucleotide sequence ID" value="NZ_JADNMZ010000002.1"/>
</dbReference>
<dbReference type="InterPro" id="IPR000182">
    <property type="entry name" value="GNAT_dom"/>
</dbReference>
<reference evidence="2 3" key="1">
    <citation type="submission" date="2018-08" db="EMBL/GenBank/DDBJ databases">
        <title>A genome reference for cultivated species of the human gut microbiota.</title>
        <authorList>
            <person name="Zou Y."/>
            <person name="Xue W."/>
            <person name="Luo G."/>
        </authorList>
    </citation>
    <scope>NUCLEOTIDE SEQUENCE [LARGE SCALE GENOMIC DNA]</scope>
    <source>
        <strain evidence="2 3">AM16-49B</strain>
    </source>
</reference>
<dbReference type="InterPro" id="IPR016181">
    <property type="entry name" value="Acyl_CoA_acyltransferase"/>
</dbReference>
<comment type="caution">
    <text evidence="2">The sequence shown here is derived from an EMBL/GenBank/DDBJ whole genome shotgun (WGS) entry which is preliminary data.</text>
</comment>
<sequence length="198" mass="22686">MTIRKVKIEDVNDIVSIHCSAFKGFFLTSLGPQFLKLYYTCFIKSNETITMVAEDEGRILGFSASTRVCKGFNRRLIKSNLFDFGLLSLKMLFTNPISLLRLVKNLTKKGDSVEDNEEYAELYSIGVSKDAQGMGIGKKLLAESERIMKTEGIERVSLTTDYYDNEQTVGFYNSMGYETLYEFVTYPNRKMYRLIKTL</sequence>
<proteinExistence type="predicted"/>
<protein>
    <submittedName>
        <fullName evidence="2">GNAT family N-acetyltransferase</fullName>
    </submittedName>
</protein>
<dbReference type="CDD" id="cd04301">
    <property type="entry name" value="NAT_SF"/>
    <property type="match status" value="1"/>
</dbReference>
<accession>A0A414YDM8</accession>
<feature type="domain" description="N-acetyltransferase" evidence="1">
    <location>
        <begin position="1"/>
        <end position="198"/>
    </location>
</feature>
<gene>
    <name evidence="2" type="ORF">DW190_21720</name>
</gene>
<dbReference type="GO" id="GO:0016747">
    <property type="term" value="F:acyltransferase activity, transferring groups other than amino-acyl groups"/>
    <property type="evidence" value="ECO:0007669"/>
    <property type="project" value="InterPro"/>
</dbReference>
<dbReference type="SUPFAM" id="SSF55729">
    <property type="entry name" value="Acyl-CoA N-acyltransferases (Nat)"/>
    <property type="match status" value="1"/>
</dbReference>
<evidence type="ECO:0000259" key="1">
    <source>
        <dbReference type="PROSITE" id="PS51186"/>
    </source>
</evidence>
<dbReference type="PROSITE" id="PS51186">
    <property type="entry name" value="GNAT"/>
    <property type="match status" value="1"/>
</dbReference>
<name>A0A414YDM8_9BACE</name>
<keyword evidence="2" id="KW-0808">Transferase</keyword>
<organism evidence="2 3">
    <name type="scientific">Bacteroides caccae</name>
    <dbReference type="NCBI Taxonomy" id="47678"/>
    <lineage>
        <taxon>Bacteria</taxon>
        <taxon>Pseudomonadati</taxon>
        <taxon>Bacteroidota</taxon>
        <taxon>Bacteroidia</taxon>
        <taxon>Bacteroidales</taxon>
        <taxon>Bacteroidaceae</taxon>
        <taxon>Bacteroides</taxon>
    </lineage>
</organism>
<evidence type="ECO:0000313" key="3">
    <source>
        <dbReference type="Proteomes" id="UP000283512"/>
    </source>
</evidence>
<dbReference type="AlphaFoldDB" id="A0A414YDM8"/>
<dbReference type="Pfam" id="PF00583">
    <property type="entry name" value="Acetyltransf_1"/>
    <property type="match status" value="1"/>
</dbReference>
<dbReference type="PANTHER" id="PTHR43072">
    <property type="entry name" value="N-ACETYLTRANSFERASE"/>
    <property type="match status" value="1"/>
</dbReference>
<dbReference type="Gene3D" id="3.40.630.30">
    <property type="match status" value="1"/>
</dbReference>